<dbReference type="GO" id="GO:0003688">
    <property type="term" value="F:DNA replication origin binding"/>
    <property type="evidence" value="ECO:0007669"/>
    <property type="project" value="TreeGrafter"/>
</dbReference>
<evidence type="ECO:0000256" key="1">
    <source>
        <dbReference type="SAM" id="MobiDB-lite"/>
    </source>
</evidence>
<feature type="compositionally biased region" description="Basic residues" evidence="1">
    <location>
        <begin position="134"/>
        <end position="161"/>
    </location>
</feature>
<sequence>MAKMLHVPSVVGRHAQLEELATVAGLHAHANEDGGRIYEPAPPLVVVYGGVSTGKTVCVAHALRRHASTFAMLDCTGVLSTRVFCRDILGQLQANHRARQREKNLGFHDGKPMQEIELAEDDGITITDAPKPVVRVKPKRSVRNRKKPQKKKKTQQTRGRRRVEDSEDGDEESEYEDEEDDEEEEEDEELSDGLDEDDELDGVAPMMTDKPVGLESQKYTSLNFLAFVKALRLFMNSVIKDDADTTSSRHRRTMYIALDNVEKLMDRNLSRLLTCLLAVNDQLDYMHILDPDGAPWSLSVLLIARAVSLRFELFLETSHPSFIHFPPYKKEEVAEIVAFQIERASTGESIDPNNATLLRKWLVYMYDLLPHAHNDWLEFRHLVVQMLPSFHDFFDIVSANDAELPQLVRAKSPANSSTTKSMSWKQLQNMSRESVSVLEKSRRRHLFGYDMVGSVDGDPTITSGDPMAFITFSKLNRSCLLLIIASYLSSFTPHEADSKFLSSSSGVKRKKRVMKAASGPAKTTGKKARSDIPQQMIGPKMFTLTRMLAIYSTLQVENDAANGLTAADTPVLSRSRADIFKHLAILIRLRLLQRMSPPNALDQLQFRCVADIRLVEEVARHIGFPLDAYLNTHGG</sequence>
<dbReference type="GO" id="GO:0006270">
    <property type="term" value="P:DNA replication initiation"/>
    <property type="evidence" value="ECO:0007669"/>
    <property type="project" value="TreeGrafter"/>
</dbReference>
<evidence type="ECO:0000259" key="2">
    <source>
        <dbReference type="Pfam" id="PF14630"/>
    </source>
</evidence>
<dbReference type="SUPFAM" id="SSF52540">
    <property type="entry name" value="P-loop containing nucleoside triphosphate hydrolases"/>
    <property type="match status" value="1"/>
</dbReference>
<proteinExistence type="predicted"/>
<comment type="caution">
    <text evidence="3">The sequence shown here is derived from an EMBL/GenBank/DDBJ whole genome shotgun (WGS) entry which is preliminary data.</text>
</comment>
<dbReference type="OrthoDB" id="365981at2759"/>
<name>A0A8K1FL59_PYTOL</name>
<feature type="region of interest" description="Disordered" evidence="1">
    <location>
        <begin position="511"/>
        <end position="530"/>
    </location>
</feature>
<feature type="compositionally biased region" description="Acidic residues" evidence="1">
    <location>
        <begin position="165"/>
        <end position="201"/>
    </location>
</feature>
<evidence type="ECO:0000313" key="4">
    <source>
        <dbReference type="Proteomes" id="UP000794436"/>
    </source>
</evidence>
<dbReference type="Gene3D" id="3.40.50.300">
    <property type="entry name" value="P-loop containing nucleotide triphosphate hydrolases"/>
    <property type="match status" value="1"/>
</dbReference>
<dbReference type="PANTHER" id="PTHR12705:SF0">
    <property type="entry name" value="ORIGIN RECOGNITION COMPLEX SUBUNIT 5"/>
    <property type="match status" value="1"/>
</dbReference>
<feature type="domain" description="Origin recognition complex subunit 5 C-terminal" evidence="2">
    <location>
        <begin position="479"/>
        <end position="630"/>
    </location>
</feature>
<dbReference type="InterPro" id="IPR027417">
    <property type="entry name" value="P-loop_NTPase"/>
</dbReference>
<dbReference type="InterPro" id="IPR020796">
    <property type="entry name" value="ORC5"/>
</dbReference>
<dbReference type="EMBL" id="SPLM01000074">
    <property type="protein sequence ID" value="TMW62353.1"/>
    <property type="molecule type" value="Genomic_DNA"/>
</dbReference>
<gene>
    <name evidence="3" type="ORF">Poli38472_009846</name>
</gene>
<dbReference type="InterPro" id="IPR047088">
    <property type="entry name" value="ORC5_C"/>
</dbReference>
<dbReference type="Pfam" id="PF14630">
    <property type="entry name" value="ORC5_C"/>
    <property type="match status" value="1"/>
</dbReference>
<feature type="region of interest" description="Disordered" evidence="1">
    <location>
        <begin position="129"/>
        <end position="209"/>
    </location>
</feature>
<dbReference type="GO" id="GO:0005664">
    <property type="term" value="C:nuclear origin of replication recognition complex"/>
    <property type="evidence" value="ECO:0007669"/>
    <property type="project" value="TreeGrafter"/>
</dbReference>
<protein>
    <recommendedName>
        <fullName evidence="2">Origin recognition complex subunit 5 C-terminal domain-containing protein</fullName>
    </recommendedName>
</protein>
<reference evidence="3" key="1">
    <citation type="submission" date="2019-03" db="EMBL/GenBank/DDBJ databases">
        <title>Long read genome sequence of the mycoparasitic Pythium oligandrum ATCC 38472 isolated from sugarbeet rhizosphere.</title>
        <authorList>
            <person name="Gaulin E."/>
        </authorList>
    </citation>
    <scope>NUCLEOTIDE SEQUENCE</scope>
    <source>
        <strain evidence="3">ATCC 38472_TT</strain>
    </source>
</reference>
<dbReference type="AlphaFoldDB" id="A0A8K1FL59"/>
<accession>A0A8K1FL59</accession>
<organism evidence="3 4">
    <name type="scientific">Pythium oligandrum</name>
    <name type="common">Mycoparasitic fungus</name>
    <dbReference type="NCBI Taxonomy" id="41045"/>
    <lineage>
        <taxon>Eukaryota</taxon>
        <taxon>Sar</taxon>
        <taxon>Stramenopiles</taxon>
        <taxon>Oomycota</taxon>
        <taxon>Peronosporomycetes</taxon>
        <taxon>Pythiales</taxon>
        <taxon>Pythiaceae</taxon>
        <taxon>Pythium</taxon>
    </lineage>
</organism>
<dbReference type="PANTHER" id="PTHR12705">
    <property type="entry name" value="ORIGIN RECOGNITION COMPLEX SUBUNIT 5"/>
    <property type="match status" value="1"/>
</dbReference>
<evidence type="ECO:0000313" key="3">
    <source>
        <dbReference type="EMBL" id="TMW62353.1"/>
    </source>
</evidence>
<keyword evidence="4" id="KW-1185">Reference proteome</keyword>
<dbReference type="Proteomes" id="UP000794436">
    <property type="component" value="Unassembled WGS sequence"/>
</dbReference>